<dbReference type="EMBL" id="LDJL01000011">
    <property type="protein sequence ID" value="KRG68950.1"/>
    <property type="molecule type" value="Genomic_DNA"/>
</dbReference>
<sequence>MSVVFWLSLAAIGFTYAGYPVLMAALARWRPLPLHWQAQTPAMDVVLVVHGGADALAAKLENLLALDYPADALTIHVFCDGCPASAAVAQRHASARIKVTVFPQRRGKSACLGDALPTLSAPLVMFNDVRQRTDAGAAKALAAALADPTVGAASGELVLQADSGFGQGVDAYWRYEKFIRRMESRSGSIVGVTGAIYAARRELIPTVPAGLILDDMWIPLAIAQRGARVVFVSDALAFDRASADAAAEQRRKRRTLAGNFQLIHRQPALAIPGAHPLAWRLWGHKWSRLLAPWLLLLALLGNLWLAIAGSAFYQALLALQLVAYLAAWLGLRRPALASRHAAVRLASAFVSLNASAMWALLDYLRNPQGFLWQTTPIKDVPSRDMPQ</sequence>
<feature type="transmembrane region" description="Helical" evidence="1">
    <location>
        <begin position="289"/>
        <end position="307"/>
    </location>
</feature>
<accession>A0A0R0CID0</accession>
<evidence type="ECO:0000256" key="1">
    <source>
        <dbReference type="SAM" id="Phobius"/>
    </source>
</evidence>
<organism evidence="3 4">
    <name type="scientific">Pseudoxanthomonas dokdonensis</name>
    <dbReference type="NCBI Taxonomy" id="344882"/>
    <lineage>
        <taxon>Bacteria</taxon>
        <taxon>Pseudomonadati</taxon>
        <taxon>Pseudomonadota</taxon>
        <taxon>Gammaproteobacteria</taxon>
        <taxon>Lysobacterales</taxon>
        <taxon>Lysobacteraceae</taxon>
        <taxon>Pseudoxanthomonas</taxon>
    </lineage>
</organism>
<dbReference type="PATRIC" id="fig|344882.3.peg.540"/>
<keyword evidence="1" id="KW-0472">Membrane</keyword>
<keyword evidence="1" id="KW-1133">Transmembrane helix</keyword>
<keyword evidence="4" id="KW-1185">Reference proteome</keyword>
<dbReference type="OrthoDB" id="9766971at2"/>
<feature type="transmembrane region" description="Helical" evidence="1">
    <location>
        <begin position="313"/>
        <end position="331"/>
    </location>
</feature>
<dbReference type="Gene3D" id="3.90.550.10">
    <property type="entry name" value="Spore Coat Polysaccharide Biosynthesis Protein SpsA, Chain A"/>
    <property type="match status" value="1"/>
</dbReference>
<dbReference type="InterPro" id="IPR029044">
    <property type="entry name" value="Nucleotide-diphossugar_trans"/>
</dbReference>
<dbReference type="AlphaFoldDB" id="A0A0R0CID0"/>
<protein>
    <recommendedName>
        <fullName evidence="2">Glycosyltransferase 2-like domain-containing protein</fullName>
    </recommendedName>
</protein>
<dbReference type="Pfam" id="PF13632">
    <property type="entry name" value="Glyco_trans_2_3"/>
    <property type="match status" value="1"/>
</dbReference>
<feature type="domain" description="Glycosyltransferase 2-like" evidence="2">
    <location>
        <begin position="139"/>
        <end position="325"/>
    </location>
</feature>
<evidence type="ECO:0000259" key="2">
    <source>
        <dbReference type="Pfam" id="PF13632"/>
    </source>
</evidence>
<dbReference type="SUPFAM" id="SSF53448">
    <property type="entry name" value="Nucleotide-diphospho-sugar transferases"/>
    <property type="match status" value="1"/>
</dbReference>
<evidence type="ECO:0000313" key="3">
    <source>
        <dbReference type="EMBL" id="KRG68950.1"/>
    </source>
</evidence>
<comment type="caution">
    <text evidence="3">The sequence shown here is derived from an EMBL/GenBank/DDBJ whole genome shotgun (WGS) entry which is preliminary data.</text>
</comment>
<keyword evidence="1" id="KW-0812">Transmembrane</keyword>
<feature type="transmembrane region" description="Helical" evidence="1">
    <location>
        <begin position="6"/>
        <end position="27"/>
    </location>
</feature>
<reference evidence="3 4" key="1">
    <citation type="submission" date="2015-05" db="EMBL/GenBank/DDBJ databases">
        <title>Genome sequencing and analysis of members of genus Stenotrophomonas.</title>
        <authorList>
            <person name="Patil P.P."/>
            <person name="Midha S."/>
            <person name="Patil P.B."/>
        </authorList>
    </citation>
    <scope>NUCLEOTIDE SEQUENCE [LARGE SCALE GENOMIC DNA]</scope>
    <source>
        <strain evidence="3 4">DSM 21858</strain>
    </source>
</reference>
<dbReference type="RefSeq" id="WP_057658909.1">
    <property type="nucleotide sequence ID" value="NZ_LDJL01000011.1"/>
</dbReference>
<evidence type="ECO:0000313" key="4">
    <source>
        <dbReference type="Proteomes" id="UP000052052"/>
    </source>
</evidence>
<dbReference type="STRING" id="344882.ABB29_10845"/>
<gene>
    <name evidence="3" type="ORF">ABB29_10845</name>
</gene>
<dbReference type="Proteomes" id="UP000052052">
    <property type="component" value="Unassembled WGS sequence"/>
</dbReference>
<dbReference type="InterPro" id="IPR001173">
    <property type="entry name" value="Glyco_trans_2-like"/>
</dbReference>
<proteinExistence type="predicted"/>
<name>A0A0R0CID0_9GAMM</name>